<gene>
    <name evidence="7" type="ORF">Sru01_69080</name>
</gene>
<feature type="transmembrane region" description="Helical" evidence="5">
    <location>
        <begin position="254"/>
        <end position="276"/>
    </location>
</feature>
<sequence>MRRYFGRKLLVYALTFAVAVTVNWMIPRFMPGDPVASMLARANVSQPQAVEAMRTYYTNLFGLDEPLWRQYLNFWGALFRGDFGTSIWVFPTPVSTVIMGAVPYTLGLMIPSVLLSYFVGNRIGAYAARRKLLDNTVLPVGYVLTATPYMWLAVLLAWGLGVVAGVFPVAGGYSFSIRPSLSADFLLDLLHHWVLPFFSLFLVALGGWAIGMRNMIIYELESDYSNYLSALGAPQRLIRRYAFRNAMLPQITGLALQLGVLVAGALVTEIVFAYPGLGSLILKAIQNQDFFLLQGIFLFIVLGVLIANFVIDIVYVLVDPRTRTGMAGASA</sequence>
<dbReference type="CDD" id="cd06261">
    <property type="entry name" value="TM_PBP2"/>
    <property type="match status" value="1"/>
</dbReference>
<dbReference type="PROSITE" id="PS50928">
    <property type="entry name" value="ABC_TM1"/>
    <property type="match status" value="1"/>
</dbReference>
<evidence type="ECO:0000313" key="7">
    <source>
        <dbReference type="EMBL" id="GII81926.1"/>
    </source>
</evidence>
<feature type="transmembrane region" description="Helical" evidence="5">
    <location>
        <begin position="140"/>
        <end position="170"/>
    </location>
</feature>
<keyword evidence="4 5" id="KW-0472">Membrane</keyword>
<dbReference type="Pfam" id="PF00528">
    <property type="entry name" value="BPD_transp_1"/>
    <property type="match status" value="1"/>
</dbReference>
<name>A0A919V298_9ACTN</name>
<keyword evidence="8" id="KW-1185">Reference proteome</keyword>
<dbReference type="SUPFAM" id="SSF161098">
    <property type="entry name" value="MetI-like"/>
    <property type="match status" value="1"/>
</dbReference>
<dbReference type="GO" id="GO:0005886">
    <property type="term" value="C:plasma membrane"/>
    <property type="evidence" value="ECO:0007669"/>
    <property type="project" value="UniProtKB-SubCell"/>
</dbReference>
<evidence type="ECO:0000256" key="2">
    <source>
        <dbReference type="ARBA" id="ARBA00022692"/>
    </source>
</evidence>
<dbReference type="InterPro" id="IPR000515">
    <property type="entry name" value="MetI-like"/>
</dbReference>
<reference evidence="7" key="1">
    <citation type="submission" date="2021-01" db="EMBL/GenBank/DDBJ databases">
        <title>Whole genome shotgun sequence of Sphaerisporangium rufum NBRC 109079.</title>
        <authorList>
            <person name="Komaki H."/>
            <person name="Tamura T."/>
        </authorList>
    </citation>
    <scope>NUCLEOTIDE SEQUENCE</scope>
    <source>
        <strain evidence="7">NBRC 109079</strain>
    </source>
</reference>
<keyword evidence="5" id="KW-0813">Transport</keyword>
<organism evidence="7 8">
    <name type="scientific">Sphaerisporangium rufum</name>
    <dbReference type="NCBI Taxonomy" id="1381558"/>
    <lineage>
        <taxon>Bacteria</taxon>
        <taxon>Bacillati</taxon>
        <taxon>Actinomycetota</taxon>
        <taxon>Actinomycetes</taxon>
        <taxon>Streptosporangiales</taxon>
        <taxon>Streptosporangiaceae</taxon>
        <taxon>Sphaerisporangium</taxon>
    </lineage>
</organism>
<feature type="transmembrane region" description="Helical" evidence="5">
    <location>
        <begin position="97"/>
        <end position="119"/>
    </location>
</feature>
<feature type="domain" description="ABC transmembrane type-1" evidence="6">
    <location>
        <begin position="102"/>
        <end position="311"/>
    </location>
</feature>
<dbReference type="PANTHER" id="PTHR43376">
    <property type="entry name" value="OLIGOPEPTIDE TRANSPORT SYSTEM PERMEASE PROTEIN"/>
    <property type="match status" value="1"/>
</dbReference>
<evidence type="ECO:0000256" key="1">
    <source>
        <dbReference type="ARBA" id="ARBA00004141"/>
    </source>
</evidence>
<comment type="subcellular location">
    <subcellularLocation>
        <location evidence="5">Cell membrane</location>
        <topology evidence="5">Multi-pass membrane protein</topology>
    </subcellularLocation>
    <subcellularLocation>
        <location evidence="1">Membrane</location>
        <topology evidence="1">Multi-pass membrane protein</topology>
    </subcellularLocation>
</comment>
<keyword evidence="2 5" id="KW-0812">Transmembrane</keyword>
<dbReference type="GO" id="GO:0055085">
    <property type="term" value="P:transmembrane transport"/>
    <property type="evidence" value="ECO:0007669"/>
    <property type="project" value="InterPro"/>
</dbReference>
<accession>A0A919V298</accession>
<evidence type="ECO:0000256" key="5">
    <source>
        <dbReference type="RuleBase" id="RU363032"/>
    </source>
</evidence>
<proteinExistence type="inferred from homology"/>
<feature type="transmembrane region" description="Helical" evidence="5">
    <location>
        <begin position="9"/>
        <end position="26"/>
    </location>
</feature>
<dbReference type="Gene3D" id="1.10.3720.10">
    <property type="entry name" value="MetI-like"/>
    <property type="match status" value="1"/>
</dbReference>
<comment type="caution">
    <text evidence="7">The sequence shown here is derived from an EMBL/GenBank/DDBJ whole genome shotgun (WGS) entry which is preliminary data.</text>
</comment>
<evidence type="ECO:0000313" key="8">
    <source>
        <dbReference type="Proteomes" id="UP000655287"/>
    </source>
</evidence>
<feature type="transmembrane region" description="Helical" evidence="5">
    <location>
        <begin position="296"/>
        <end position="318"/>
    </location>
</feature>
<keyword evidence="3 5" id="KW-1133">Transmembrane helix</keyword>
<dbReference type="RefSeq" id="WP_203994950.1">
    <property type="nucleotide sequence ID" value="NZ_BOOU01000119.1"/>
</dbReference>
<dbReference type="EMBL" id="BOOU01000119">
    <property type="protein sequence ID" value="GII81926.1"/>
    <property type="molecule type" value="Genomic_DNA"/>
</dbReference>
<feature type="transmembrane region" description="Helical" evidence="5">
    <location>
        <begin position="190"/>
        <end position="210"/>
    </location>
</feature>
<evidence type="ECO:0000256" key="4">
    <source>
        <dbReference type="ARBA" id="ARBA00023136"/>
    </source>
</evidence>
<protein>
    <submittedName>
        <fullName evidence="7">Peptide ABC transporter permease</fullName>
    </submittedName>
</protein>
<evidence type="ECO:0000259" key="6">
    <source>
        <dbReference type="PROSITE" id="PS50928"/>
    </source>
</evidence>
<dbReference type="AlphaFoldDB" id="A0A919V298"/>
<evidence type="ECO:0000256" key="3">
    <source>
        <dbReference type="ARBA" id="ARBA00022989"/>
    </source>
</evidence>
<dbReference type="Proteomes" id="UP000655287">
    <property type="component" value="Unassembled WGS sequence"/>
</dbReference>
<comment type="similarity">
    <text evidence="5">Belongs to the binding-protein-dependent transport system permease family.</text>
</comment>
<dbReference type="PANTHER" id="PTHR43376:SF1">
    <property type="entry name" value="OLIGOPEPTIDE TRANSPORT SYSTEM PERMEASE PROTEIN"/>
    <property type="match status" value="1"/>
</dbReference>
<dbReference type="InterPro" id="IPR035906">
    <property type="entry name" value="MetI-like_sf"/>
</dbReference>